<dbReference type="RefSeq" id="WP_179922492.1">
    <property type="nucleotide sequence ID" value="NZ_CP058909.1"/>
</dbReference>
<keyword evidence="4" id="KW-1185">Reference proteome</keyword>
<evidence type="ECO:0000256" key="1">
    <source>
        <dbReference type="SAM" id="MobiDB-lite"/>
    </source>
</evidence>
<dbReference type="PANTHER" id="PTHR40124:SF1">
    <property type="entry name" value="DISAGGREGATASE RELATED REPEAT PROTEIN"/>
    <property type="match status" value="1"/>
</dbReference>
<dbReference type="GeneID" id="56083023"/>
<reference evidence="3 4" key="1">
    <citation type="submission" date="2020-07" db="EMBL/GenBank/DDBJ databases">
        <title>Halosimplex litoreum sp. nov. and Halosimplex rubrum sp. nov., isolated from different salt environments.</title>
        <authorList>
            <person name="Cui H."/>
        </authorList>
    </citation>
    <scope>NUCLEOTIDE SEQUENCE [LARGE SCALE GENOMIC DNA]</scope>
    <source>
        <strain evidence="3 4">R2</strain>
    </source>
</reference>
<gene>
    <name evidence="3" type="ORF">HZS54_10500</name>
</gene>
<sequence>MFQLSPVLEKTLIESPSLYLPVHKMRGFRELERGESGRNRSMTRRAVLAAVGALGASSLSGCSQGGNGEDPTTAPGDGERTTTSGGTATPDDATPSDTEAPATTTEYQYTVETETDRIPFTDPIGAEWMPEESDDELFRVTFDDMELGSYRPTSEDWGGYALDLHYNYLSIEERESEGKYMASHYAEGLEGTGSGNGGGQFELEFDEIHDELYLAYQVRFGEGFEWNHDGGKLPGLMGYIGENAIVGGRDSTGENGWSARMMWRPPYTDRGGRLVQYVYHPDKRGTYGDDFAWFQGFGMDNRRRLHDDEWYWIEHRVKMNDPGPEGEEGVDDGLIEGWFNGKYALEKNGLRFRDVPKLGINYFYFSSFFGGGQDPTYAHNREEQIDYDNFIVSTSPITHNRGDGE</sequence>
<protein>
    <recommendedName>
        <fullName evidence="2">Polysaccharide lyase 14 domain-containing protein</fullName>
    </recommendedName>
</protein>
<dbReference type="Pfam" id="PF21294">
    <property type="entry name" value="Polysacc_lyase_14"/>
    <property type="match status" value="1"/>
</dbReference>
<feature type="domain" description="Polysaccharide lyase 14" evidence="2">
    <location>
        <begin position="176"/>
        <end position="390"/>
    </location>
</feature>
<dbReference type="EMBL" id="CP058909">
    <property type="protein sequence ID" value="QLH82024.1"/>
    <property type="molecule type" value="Genomic_DNA"/>
</dbReference>
<dbReference type="Proteomes" id="UP000509346">
    <property type="component" value="Chromosome"/>
</dbReference>
<organism evidence="3 4">
    <name type="scientific">Halosimplex pelagicum</name>
    <dbReference type="NCBI Taxonomy" id="869886"/>
    <lineage>
        <taxon>Archaea</taxon>
        <taxon>Methanobacteriati</taxon>
        <taxon>Methanobacteriota</taxon>
        <taxon>Stenosarchaea group</taxon>
        <taxon>Halobacteria</taxon>
        <taxon>Halobacteriales</taxon>
        <taxon>Haloarculaceae</taxon>
        <taxon>Halosimplex</taxon>
    </lineage>
</organism>
<dbReference type="AlphaFoldDB" id="A0A7D5P9A4"/>
<dbReference type="KEGG" id="hpel:HZS54_10500"/>
<dbReference type="OrthoDB" id="271868at2157"/>
<dbReference type="Gene3D" id="2.60.120.200">
    <property type="match status" value="1"/>
</dbReference>
<evidence type="ECO:0000259" key="2">
    <source>
        <dbReference type="Pfam" id="PF21294"/>
    </source>
</evidence>
<dbReference type="PANTHER" id="PTHR40124">
    <property type="match status" value="1"/>
</dbReference>
<proteinExistence type="predicted"/>
<evidence type="ECO:0000313" key="4">
    <source>
        <dbReference type="Proteomes" id="UP000509346"/>
    </source>
</evidence>
<name>A0A7D5P9A4_9EURY</name>
<evidence type="ECO:0000313" key="3">
    <source>
        <dbReference type="EMBL" id="QLH82024.1"/>
    </source>
</evidence>
<feature type="compositionally biased region" description="Low complexity" evidence="1">
    <location>
        <begin position="87"/>
        <end position="108"/>
    </location>
</feature>
<accession>A0A7D5P9A4</accession>
<dbReference type="InterPro" id="IPR048958">
    <property type="entry name" value="Polysacc_lyase_14"/>
</dbReference>
<feature type="region of interest" description="Disordered" evidence="1">
    <location>
        <begin position="57"/>
        <end position="108"/>
    </location>
</feature>